<name>A0A3A1UZH9_9BACL</name>
<accession>A0A3A1UZH9</accession>
<sequence length="177" mass="20515">MLEAELYTKNRTKVPVWTSCSSILYEKTYKKERERCMLRKFVRMRCSRRKFVRKNVQKGAGKVHEAEVCTKKLYKRVRMRCLRGKFVRKNVQKGAGKVHAAEVCTNEVLEAKFCGKTVKNQARRCPASAAYTIHRAKCELQQVFGSGIIEVLIMRRSTPRISFTLKGSRGFLFAWKG</sequence>
<dbReference type="AlphaFoldDB" id="A0A3A1UZH9"/>
<dbReference type="Proteomes" id="UP000266482">
    <property type="component" value="Unassembled WGS sequence"/>
</dbReference>
<evidence type="ECO:0000313" key="1">
    <source>
        <dbReference type="EMBL" id="RIX53898.1"/>
    </source>
</evidence>
<comment type="caution">
    <text evidence="1">The sequence shown here is derived from an EMBL/GenBank/DDBJ whole genome shotgun (WGS) entry which is preliminary data.</text>
</comment>
<reference evidence="1 2" key="1">
    <citation type="submission" date="2018-09" db="EMBL/GenBank/DDBJ databases">
        <title>Paenibacillus aracenensis nov. sp. isolated from a cave in southern Spain.</title>
        <authorList>
            <person name="Jurado V."/>
            <person name="Gutierrez-Patricio S."/>
            <person name="Gonzalez-Pimentel J.L."/>
            <person name="Miller A.Z."/>
            <person name="Laiz L."/>
            <person name="Saiz-Jimenez C."/>
        </authorList>
    </citation>
    <scope>NUCLEOTIDE SEQUENCE [LARGE SCALE GENOMIC DNA]</scope>
    <source>
        <strain evidence="1 2">DSM 22867</strain>
    </source>
</reference>
<keyword evidence="2" id="KW-1185">Reference proteome</keyword>
<gene>
    <name evidence="1" type="ORF">D3P08_06470</name>
</gene>
<dbReference type="EMBL" id="QXQA01000003">
    <property type="protein sequence ID" value="RIX53898.1"/>
    <property type="molecule type" value="Genomic_DNA"/>
</dbReference>
<evidence type="ECO:0000313" key="2">
    <source>
        <dbReference type="Proteomes" id="UP000266482"/>
    </source>
</evidence>
<organism evidence="1 2">
    <name type="scientific">Paenibacillus nanensis</name>
    <dbReference type="NCBI Taxonomy" id="393251"/>
    <lineage>
        <taxon>Bacteria</taxon>
        <taxon>Bacillati</taxon>
        <taxon>Bacillota</taxon>
        <taxon>Bacilli</taxon>
        <taxon>Bacillales</taxon>
        <taxon>Paenibacillaceae</taxon>
        <taxon>Paenibacillus</taxon>
    </lineage>
</organism>
<protein>
    <submittedName>
        <fullName evidence="1">Uncharacterized protein</fullName>
    </submittedName>
</protein>
<proteinExistence type="predicted"/>